<dbReference type="Proteomes" id="UP000217334">
    <property type="component" value="Chromosome"/>
</dbReference>
<evidence type="ECO:0000313" key="1">
    <source>
        <dbReference type="EMBL" id="ATA79322.1"/>
    </source>
</evidence>
<name>A0A250F2E5_CAPSP</name>
<gene>
    <name evidence="1" type="ORF">CGC59_06360</name>
</gene>
<proteinExistence type="predicted"/>
<dbReference type="EMBL" id="CP022383">
    <property type="protein sequence ID" value="ATA79322.1"/>
    <property type="molecule type" value="Genomic_DNA"/>
</dbReference>
<organism evidence="1 2">
    <name type="scientific">Capnocytophaga sputigena</name>
    <dbReference type="NCBI Taxonomy" id="1019"/>
    <lineage>
        <taxon>Bacteria</taxon>
        <taxon>Pseudomonadati</taxon>
        <taxon>Bacteroidota</taxon>
        <taxon>Flavobacteriia</taxon>
        <taxon>Flavobacteriales</taxon>
        <taxon>Flavobacteriaceae</taxon>
        <taxon>Capnocytophaga</taxon>
    </lineage>
</organism>
<protein>
    <submittedName>
        <fullName evidence="1">Uncharacterized protein</fullName>
    </submittedName>
</protein>
<sequence>MNAQIKPVMFYTLPYLESSTKRIIATNAPIKLGRGIKEINPYTNYKYAYLVTLKAFESLSATHQLIYKEF</sequence>
<accession>A0A250F2E5</accession>
<reference evidence="2" key="1">
    <citation type="submission" date="2017-06" db="EMBL/GenBank/DDBJ databases">
        <title>Capnocytophaga spp. assemblies.</title>
        <authorList>
            <person name="Gulvik C.A."/>
        </authorList>
    </citation>
    <scope>NUCLEOTIDE SEQUENCE [LARGE SCALE GENOMIC DNA]</scope>
    <source>
        <strain evidence="2">H4486</strain>
    </source>
</reference>
<dbReference type="AlphaFoldDB" id="A0A250F2E5"/>
<dbReference type="RefSeq" id="WP_095901265.1">
    <property type="nucleotide sequence ID" value="NZ_CP022383.1"/>
</dbReference>
<evidence type="ECO:0000313" key="2">
    <source>
        <dbReference type="Proteomes" id="UP000217334"/>
    </source>
</evidence>